<dbReference type="GO" id="GO:0009927">
    <property type="term" value="F:histidine phosphotransfer kinase activity"/>
    <property type="evidence" value="ECO:0007669"/>
    <property type="project" value="UniProtKB-UniRule"/>
</dbReference>
<accession>A0ABD3LLW8</accession>
<evidence type="ECO:0000313" key="3">
    <source>
        <dbReference type="EMBL" id="KAL3752352.1"/>
    </source>
</evidence>
<dbReference type="GO" id="GO:0043424">
    <property type="term" value="F:protein histidine kinase binding"/>
    <property type="evidence" value="ECO:0007669"/>
    <property type="project" value="UniProtKB-UniRule"/>
</dbReference>
<dbReference type="Gene3D" id="1.20.120.160">
    <property type="entry name" value="HPT domain"/>
    <property type="match status" value="1"/>
</dbReference>
<keyword evidence="4" id="KW-1185">Reference proteome</keyword>
<dbReference type="GO" id="GO:0005634">
    <property type="term" value="C:nucleus"/>
    <property type="evidence" value="ECO:0007669"/>
    <property type="project" value="UniProtKB-SubCell"/>
</dbReference>
<dbReference type="GO" id="GO:0009736">
    <property type="term" value="P:cytokinin-activated signaling pathway"/>
    <property type="evidence" value="ECO:0007669"/>
    <property type="project" value="UniProtKB-KW"/>
</dbReference>
<sequence>MALQLAIQKTRLRDLLQTMYEEGIIDGRFCQLQAFKESIGPDFVVRSVISYRVFVRNLFINLTNHISQVNVNFYAVSSAARDLYERTDSIGAVHVKLACTELLHASEANSPEDSSQALYWTKSAFSKLQRKLETLVQIERKIIELEGRF</sequence>
<organism evidence="3 4">
    <name type="scientific">Eucalyptus globulus</name>
    <name type="common">Tasmanian blue gum</name>
    <dbReference type="NCBI Taxonomy" id="34317"/>
    <lineage>
        <taxon>Eukaryota</taxon>
        <taxon>Viridiplantae</taxon>
        <taxon>Streptophyta</taxon>
        <taxon>Embryophyta</taxon>
        <taxon>Tracheophyta</taxon>
        <taxon>Spermatophyta</taxon>
        <taxon>Magnoliopsida</taxon>
        <taxon>eudicotyledons</taxon>
        <taxon>Gunneridae</taxon>
        <taxon>Pentapetalae</taxon>
        <taxon>rosids</taxon>
        <taxon>malvids</taxon>
        <taxon>Myrtales</taxon>
        <taxon>Myrtaceae</taxon>
        <taxon>Myrtoideae</taxon>
        <taxon>Eucalypteae</taxon>
        <taxon>Eucalyptus</taxon>
    </lineage>
</organism>
<proteinExistence type="predicted"/>
<dbReference type="InterPro" id="IPR045871">
    <property type="entry name" value="AHP1-5/YPD1"/>
</dbReference>
<comment type="subcellular location">
    <subcellularLocation>
        <location evidence="2">Cytoplasm</location>
        <location evidence="2">Cytosol</location>
    </subcellularLocation>
    <subcellularLocation>
        <location evidence="2">Nucleus</location>
    </subcellularLocation>
</comment>
<comment type="caution">
    <text evidence="3">The sequence shown here is derived from an EMBL/GenBank/DDBJ whole genome shotgun (WGS) entry which is preliminary data.</text>
</comment>
<comment type="function">
    <text evidence="2">Functions as a two-component phosphorelay mediators between cytokinin sensor histidine kinases and response regulators (B-type ARRs). Plays an important role in propagating cytokinin signal transduction.</text>
</comment>
<protein>
    <recommendedName>
        <fullName evidence="2">Histidine-containing phosphotransfer protein</fullName>
    </recommendedName>
</protein>
<evidence type="ECO:0000256" key="2">
    <source>
        <dbReference type="RuleBase" id="RU369004"/>
    </source>
</evidence>
<dbReference type="PANTHER" id="PTHR28242:SF40">
    <property type="entry name" value="HISTIDINE-CONTAINING PHOSPHOTRANSFER PROTEIN"/>
    <property type="match status" value="1"/>
</dbReference>
<dbReference type="GO" id="GO:0005829">
    <property type="term" value="C:cytosol"/>
    <property type="evidence" value="ECO:0007669"/>
    <property type="project" value="UniProtKB-SubCell"/>
</dbReference>
<keyword evidence="1 2" id="KW-0902">Two-component regulatory system</keyword>
<gene>
    <name evidence="3" type="ORF">ACJRO7_013065</name>
</gene>
<dbReference type="EMBL" id="JBJKBG010000002">
    <property type="protein sequence ID" value="KAL3752352.1"/>
    <property type="molecule type" value="Genomic_DNA"/>
</dbReference>
<name>A0ABD3LLW8_EUCGL</name>
<evidence type="ECO:0000256" key="1">
    <source>
        <dbReference type="ARBA" id="ARBA00023012"/>
    </source>
</evidence>
<dbReference type="GO" id="GO:0000160">
    <property type="term" value="P:phosphorelay signal transduction system"/>
    <property type="evidence" value="ECO:0007669"/>
    <property type="project" value="UniProtKB-UniRule"/>
</dbReference>
<keyword evidence="2" id="KW-0932">Cytokinin signaling pathway</keyword>
<dbReference type="Proteomes" id="UP001634007">
    <property type="component" value="Unassembled WGS sequence"/>
</dbReference>
<dbReference type="AlphaFoldDB" id="A0ABD3LLW8"/>
<dbReference type="InterPro" id="IPR036641">
    <property type="entry name" value="HPT_dom_sf"/>
</dbReference>
<evidence type="ECO:0000313" key="4">
    <source>
        <dbReference type="Proteomes" id="UP001634007"/>
    </source>
</evidence>
<reference evidence="3 4" key="1">
    <citation type="submission" date="2024-11" db="EMBL/GenBank/DDBJ databases">
        <title>Chromosome-level genome assembly of Eucalyptus globulus Labill. provides insights into its genome evolution.</title>
        <authorList>
            <person name="Li X."/>
        </authorList>
    </citation>
    <scope>NUCLEOTIDE SEQUENCE [LARGE SCALE GENOMIC DNA]</scope>
    <source>
        <strain evidence="3">CL2024</strain>
        <tissue evidence="3">Fresh tender leaves</tissue>
    </source>
</reference>
<dbReference type="SUPFAM" id="SSF47226">
    <property type="entry name" value="Histidine-containing phosphotransfer domain, HPT domain"/>
    <property type="match status" value="1"/>
</dbReference>
<comment type="domain">
    <text evidence="2">Histidine-containing phosphotransfer domain (HPt) contains an active histidine that mediates the phosphotransfer.</text>
</comment>
<dbReference type="PANTHER" id="PTHR28242">
    <property type="entry name" value="PHOSPHORELAY INTERMEDIATE PROTEIN YPD1"/>
    <property type="match status" value="1"/>
</dbReference>